<evidence type="ECO:0000256" key="4">
    <source>
        <dbReference type="ARBA" id="ARBA00022801"/>
    </source>
</evidence>
<dbReference type="InterPro" id="IPR036225">
    <property type="entry name" value="SRP/SRP_N"/>
</dbReference>
<keyword evidence="5 10" id="KW-0694">RNA-binding</keyword>
<evidence type="ECO:0000256" key="1">
    <source>
        <dbReference type="ARBA" id="ARBA00005450"/>
    </source>
</evidence>
<name>A0A858U4U6_9MOLU</name>
<dbReference type="GO" id="GO:0003924">
    <property type="term" value="F:GTPase activity"/>
    <property type="evidence" value="ECO:0007669"/>
    <property type="project" value="UniProtKB-UniRule"/>
</dbReference>
<gene>
    <name evidence="10 12" type="primary">ffh</name>
    <name evidence="12" type="ORF">HGG69_01935</name>
</gene>
<dbReference type="Pfam" id="PF00448">
    <property type="entry name" value="SRP54"/>
    <property type="match status" value="1"/>
</dbReference>
<dbReference type="InterPro" id="IPR004780">
    <property type="entry name" value="SRP"/>
</dbReference>
<evidence type="ECO:0000313" key="13">
    <source>
        <dbReference type="Proteomes" id="UP000501060"/>
    </source>
</evidence>
<dbReference type="Pfam" id="PF02881">
    <property type="entry name" value="SRP54_N"/>
    <property type="match status" value="1"/>
</dbReference>
<keyword evidence="4 10" id="KW-0378">Hydrolase</keyword>
<dbReference type="InterPro" id="IPR004125">
    <property type="entry name" value="Signal_recog_particle_SRP54_M"/>
</dbReference>
<comment type="subunit">
    <text evidence="10">Part of the signal recognition particle protein translocation system, which is composed of SRP and FtsY.</text>
</comment>
<accession>A0A858U4U6</accession>
<comment type="catalytic activity">
    <reaction evidence="9 10">
        <text>GTP + H2O = GDP + phosphate + H(+)</text>
        <dbReference type="Rhea" id="RHEA:19669"/>
        <dbReference type="ChEBI" id="CHEBI:15377"/>
        <dbReference type="ChEBI" id="CHEBI:15378"/>
        <dbReference type="ChEBI" id="CHEBI:37565"/>
        <dbReference type="ChEBI" id="CHEBI:43474"/>
        <dbReference type="ChEBI" id="CHEBI:58189"/>
        <dbReference type="EC" id="3.6.5.4"/>
    </reaction>
</comment>
<dbReference type="EMBL" id="CP051481">
    <property type="protein sequence ID" value="QJG67071.1"/>
    <property type="molecule type" value="Genomic_DNA"/>
</dbReference>
<feature type="binding site" evidence="10">
    <location>
        <begin position="189"/>
        <end position="193"/>
    </location>
    <ligand>
        <name>GTP</name>
        <dbReference type="ChEBI" id="CHEBI:37565"/>
    </ligand>
</feature>
<keyword evidence="6 10" id="KW-0342">GTP-binding</keyword>
<evidence type="ECO:0000313" key="12">
    <source>
        <dbReference type="EMBL" id="QJG67071.1"/>
    </source>
</evidence>
<dbReference type="PANTHER" id="PTHR11564">
    <property type="entry name" value="SIGNAL RECOGNITION PARTICLE 54K PROTEIN SRP54"/>
    <property type="match status" value="1"/>
</dbReference>
<protein>
    <recommendedName>
        <fullName evidence="10">Signal recognition particle protein</fullName>
        <ecNumber evidence="10">3.6.5.4</ecNumber>
    </recommendedName>
    <alternativeName>
        <fullName evidence="10">Fifty-four homolog</fullName>
    </alternativeName>
</protein>
<comment type="domain">
    <text evidence="10">Composed of three domains: the N-terminal N domain, which is responsible for interactions with the ribosome, the central G domain, which binds GTP, and the C-terminal M domain, which binds the RNA and the signal sequence of the RNC.</text>
</comment>
<dbReference type="EC" id="3.6.5.4" evidence="10"/>
<dbReference type="KEGG" id="mphe:HGG69_01935"/>
<comment type="function">
    <text evidence="10">Involved in targeting and insertion of nascent membrane proteins into the cytoplasmic membrane. Binds to the hydrophobic signal sequence of the ribosome-nascent chain (RNC) as it emerges from the ribosomes. The SRP-RNC complex is then targeted to the cytoplasmic membrane where it interacts with the SRP receptor FtsY.</text>
</comment>
<evidence type="ECO:0000256" key="3">
    <source>
        <dbReference type="ARBA" id="ARBA00022741"/>
    </source>
</evidence>
<dbReference type="InterPro" id="IPR022941">
    <property type="entry name" value="SRP54"/>
</dbReference>
<dbReference type="CDD" id="cd18539">
    <property type="entry name" value="SRP_G"/>
    <property type="match status" value="1"/>
</dbReference>
<dbReference type="SMART" id="SM00962">
    <property type="entry name" value="SRP54"/>
    <property type="match status" value="1"/>
</dbReference>
<keyword evidence="13" id="KW-1185">Reference proteome</keyword>
<proteinExistence type="inferred from homology"/>
<dbReference type="Pfam" id="PF02978">
    <property type="entry name" value="SRP_SPB"/>
    <property type="match status" value="1"/>
</dbReference>
<keyword evidence="2 10" id="KW-0963">Cytoplasm</keyword>
<evidence type="ECO:0000256" key="8">
    <source>
        <dbReference type="ARBA" id="ARBA00023274"/>
    </source>
</evidence>
<dbReference type="GO" id="GO:0008312">
    <property type="term" value="F:7S RNA binding"/>
    <property type="evidence" value="ECO:0007669"/>
    <property type="project" value="InterPro"/>
</dbReference>
<dbReference type="SMART" id="SM00382">
    <property type="entry name" value="AAA"/>
    <property type="match status" value="1"/>
</dbReference>
<dbReference type="PROSITE" id="PS00300">
    <property type="entry name" value="SRP54"/>
    <property type="match status" value="1"/>
</dbReference>
<dbReference type="RefSeq" id="WP_169605122.1">
    <property type="nucleotide sequence ID" value="NZ_CP051481.1"/>
</dbReference>
<comment type="similarity">
    <text evidence="1 10">Belongs to the GTP-binding SRP family. SRP54 subfamily.</text>
</comment>
<dbReference type="GO" id="GO:0006614">
    <property type="term" value="P:SRP-dependent cotranslational protein targeting to membrane"/>
    <property type="evidence" value="ECO:0007669"/>
    <property type="project" value="InterPro"/>
</dbReference>
<dbReference type="AlphaFoldDB" id="A0A858U4U6"/>
<dbReference type="GO" id="GO:0048500">
    <property type="term" value="C:signal recognition particle"/>
    <property type="evidence" value="ECO:0007669"/>
    <property type="project" value="UniProtKB-UniRule"/>
</dbReference>
<evidence type="ECO:0000256" key="9">
    <source>
        <dbReference type="ARBA" id="ARBA00048027"/>
    </source>
</evidence>
<feature type="binding site" evidence="10">
    <location>
        <begin position="106"/>
        <end position="113"/>
    </location>
    <ligand>
        <name>GTP</name>
        <dbReference type="ChEBI" id="CHEBI:37565"/>
    </ligand>
</feature>
<dbReference type="InterPro" id="IPR027417">
    <property type="entry name" value="P-loop_NTPase"/>
</dbReference>
<dbReference type="InterPro" id="IPR042101">
    <property type="entry name" value="SRP54_N_sf"/>
</dbReference>
<dbReference type="SUPFAM" id="SSF52540">
    <property type="entry name" value="P-loop containing nucleoside triphosphate hydrolases"/>
    <property type="match status" value="1"/>
</dbReference>
<dbReference type="SUPFAM" id="SSF47446">
    <property type="entry name" value="Signal peptide-binding domain"/>
    <property type="match status" value="1"/>
</dbReference>
<keyword evidence="3 10" id="KW-0547">Nucleotide-binding</keyword>
<evidence type="ECO:0000256" key="7">
    <source>
        <dbReference type="ARBA" id="ARBA00023135"/>
    </source>
</evidence>
<evidence type="ECO:0000256" key="10">
    <source>
        <dbReference type="HAMAP-Rule" id="MF_00306"/>
    </source>
</evidence>
<evidence type="ECO:0000256" key="5">
    <source>
        <dbReference type="ARBA" id="ARBA00022884"/>
    </source>
</evidence>
<comment type="subcellular location">
    <subcellularLocation>
        <location evidence="10">Cytoplasm</location>
    </subcellularLocation>
    <text evidence="10">The SRP-RNC complex is targeted to the cytoplasmic membrane.</text>
</comment>
<dbReference type="InterPro" id="IPR000897">
    <property type="entry name" value="SRP54_GTPase_dom"/>
</dbReference>
<dbReference type="InterPro" id="IPR003593">
    <property type="entry name" value="AAA+_ATPase"/>
</dbReference>
<dbReference type="InterPro" id="IPR013822">
    <property type="entry name" value="Signal_recog_particl_SRP54_hlx"/>
</dbReference>
<organism evidence="12 13">
    <name type="scientific">Mycoplasma phocoenae</name>
    <dbReference type="NCBI Taxonomy" id="754517"/>
    <lineage>
        <taxon>Bacteria</taxon>
        <taxon>Bacillati</taxon>
        <taxon>Mycoplasmatota</taxon>
        <taxon>Mollicutes</taxon>
        <taxon>Mycoplasmataceae</taxon>
        <taxon>Mycoplasma</taxon>
    </lineage>
</organism>
<dbReference type="Proteomes" id="UP000501060">
    <property type="component" value="Chromosome"/>
</dbReference>
<dbReference type="GO" id="GO:0005525">
    <property type="term" value="F:GTP binding"/>
    <property type="evidence" value="ECO:0007669"/>
    <property type="project" value="UniProtKB-UniRule"/>
</dbReference>
<dbReference type="Gene3D" id="1.10.260.30">
    <property type="entry name" value="Signal recognition particle, SRP54 subunit, M-domain"/>
    <property type="match status" value="1"/>
</dbReference>
<keyword evidence="7 10" id="KW-0733">Signal recognition particle</keyword>
<feature type="domain" description="SRP54-type proteins GTP-binding" evidence="11">
    <location>
        <begin position="268"/>
        <end position="281"/>
    </location>
</feature>
<dbReference type="Gene3D" id="1.20.120.140">
    <property type="entry name" value="Signal recognition particle SRP54, nucleotide-binding domain"/>
    <property type="match status" value="1"/>
</dbReference>
<dbReference type="NCBIfam" id="TIGR00959">
    <property type="entry name" value="ffh"/>
    <property type="match status" value="1"/>
</dbReference>
<feature type="binding site" evidence="10">
    <location>
        <begin position="247"/>
        <end position="250"/>
    </location>
    <ligand>
        <name>GTP</name>
        <dbReference type="ChEBI" id="CHEBI:37565"/>
    </ligand>
</feature>
<dbReference type="InterPro" id="IPR036891">
    <property type="entry name" value="Signal_recog_part_SRP54_M_sf"/>
</dbReference>
<evidence type="ECO:0000259" key="11">
    <source>
        <dbReference type="PROSITE" id="PS00300"/>
    </source>
</evidence>
<sequence>MFDFIGNRLQKSIQKMNKKTLISESDILEILREVKLSLLEADVNLEVVKKFTKEVKTKILESGKIGNLDAQQTVIKIFNEELINILGQKTVEVKIKNKPTIIMMIGLQGSGKTTTSAKLAAYLRKKKIAENPLLIGADIYRPAARDQLESLSKQINCNFYTNRIDDALQISKEAVSQAKNNKNDLLIIDTAGRLSIDETLMDELKSIKKYIKPDYIFLVVDAMSGQDVINVAKTFHENLNLNGTIITKLDSDARGGAALSITHLLNIPINFIGTSEKISGLEVFHPDRMAKRILGMGDFVSLIENAQENIDESKAKKLGNRFMSGQFSLDDLMETMAQIKKLGKMSKLLKMIPGIANKIDPSQIDKAEEKFRMYEILISSMTKEERKNPKLLKDSSRKNRIMKGSGRSAKEFNLLLADYERIAKQMKDMASGRGGLNPNIMGGLSGLF</sequence>
<keyword evidence="8 10" id="KW-0687">Ribonucleoprotein</keyword>
<dbReference type="PANTHER" id="PTHR11564:SF5">
    <property type="entry name" value="SIGNAL RECOGNITION PARTICLE SUBUNIT SRP54"/>
    <property type="match status" value="1"/>
</dbReference>
<reference evidence="12 13" key="1">
    <citation type="submission" date="2020-04" db="EMBL/GenBank/DDBJ databases">
        <title>Novel Mycoplasma species detected in Phocoena phocoena (harbor porpoise) from the USA.</title>
        <authorList>
            <person name="Volokhov D.V."/>
        </authorList>
    </citation>
    <scope>NUCLEOTIDE SEQUENCE [LARGE SCALE GENOMIC DNA]</scope>
    <source>
        <strain evidence="12 13">Phocoena C-264-GEN</strain>
    </source>
</reference>
<dbReference type="HAMAP" id="MF_00306">
    <property type="entry name" value="SRP54"/>
    <property type="match status" value="1"/>
</dbReference>
<evidence type="ECO:0000256" key="2">
    <source>
        <dbReference type="ARBA" id="ARBA00022490"/>
    </source>
</evidence>
<evidence type="ECO:0000256" key="6">
    <source>
        <dbReference type="ARBA" id="ARBA00023134"/>
    </source>
</evidence>
<dbReference type="Gene3D" id="3.40.50.300">
    <property type="entry name" value="P-loop containing nucleotide triphosphate hydrolases"/>
    <property type="match status" value="1"/>
</dbReference>
<dbReference type="SMART" id="SM00963">
    <property type="entry name" value="SRP54_N"/>
    <property type="match status" value="1"/>
</dbReference>
<dbReference type="SUPFAM" id="SSF47364">
    <property type="entry name" value="Domain of the SRP/SRP receptor G-proteins"/>
    <property type="match status" value="1"/>
</dbReference>